<evidence type="ECO:0000256" key="1">
    <source>
        <dbReference type="SAM" id="MobiDB-lite"/>
    </source>
</evidence>
<proteinExistence type="predicted"/>
<accession>A0AAQ3M465</accession>
<dbReference type="Proteomes" id="UP001303373">
    <property type="component" value="Chromosome 5"/>
</dbReference>
<dbReference type="InterPro" id="IPR024368">
    <property type="entry name" value="Ecl1/2/3"/>
</dbReference>
<feature type="compositionally biased region" description="Low complexity" evidence="1">
    <location>
        <begin position="101"/>
        <end position="121"/>
    </location>
</feature>
<evidence type="ECO:0000313" key="3">
    <source>
        <dbReference type="Proteomes" id="UP001303373"/>
    </source>
</evidence>
<sequence>MDCFHDFCLACDRESTSGPYCSQACKLADLERSTPATPLTISSPRSSWASSSSSPGYVLPPAYDFSNRSSIYSDPASSLERQPPSYFMRLSPRPASDDSVSTLPRLLSPSASRSSLSSTSSEGVPSPTGLSQQAKVELQGYFNSFSKVRSSQRRASLK</sequence>
<dbReference type="EMBL" id="CP138584">
    <property type="protein sequence ID" value="WPH01000.1"/>
    <property type="molecule type" value="Genomic_DNA"/>
</dbReference>
<keyword evidence="3" id="KW-1185">Reference proteome</keyword>
<reference evidence="2 3" key="1">
    <citation type="submission" date="2023-11" db="EMBL/GenBank/DDBJ databases">
        <title>An acidophilic fungus is an integral part of prey digestion in a carnivorous sundew plant.</title>
        <authorList>
            <person name="Tsai I.J."/>
        </authorList>
    </citation>
    <scope>NUCLEOTIDE SEQUENCE [LARGE SCALE GENOMIC DNA]</scope>
    <source>
        <strain evidence="2">169a</strain>
    </source>
</reference>
<organism evidence="2 3">
    <name type="scientific">Acrodontium crateriforme</name>
    <dbReference type="NCBI Taxonomy" id="150365"/>
    <lineage>
        <taxon>Eukaryota</taxon>
        <taxon>Fungi</taxon>
        <taxon>Dikarya</taxon>
        <taxon>Ascomycota</taxon>
        <taxon>Pezizomycotina</taxon>
        <taxon>Dothideomycetes</taxon>
        <taxon>Dothideomycetidae</taxon>
        <taxon>Mycosphaerellales</taxon>
        <taxon>Teratosphaeriaceae</taxon>
        <taxon>Acrodontium</taxon>
    </lineage>
</organism>
<name>A0AAQ3M465_9PEZI</name>
<evidence type="ECO:0000313" key="2">
    <source>
        <dbReference type="EMBL" id="WPH01000.1"/>
    </source>
</evidence>
<dbReference type="Pfam" id="PF12855">
    <property type="entry name" value="Ecl1"/>
    <property type="match status" value="1"/>
</dbReference>
<protein>
    <submittedName>
        <fullName evidence="2">Uncharacterized protein</fullName>
    </submittedName>
</protein>
<feature type="region of interest" description="Disordered" evidence="1">
    <location>
        <begin position="36"/>
        <end position="55"/>
    </location>
</feature>
<feature type="region of interest" description="Disordered" evidence="1">
    <location>
        <begin position="73"/>
        <end position="132"/>
    </location>
</feature>
<feature type="compositionally biased region" description="Low complexity" evidence="1">
    <location>
        <begin position="42"/>
        <end position="54"/>
    </location>
</feature>
<dbReference type="AlphaFoldDB" id="A0AAQ3M465"/>
<gene>
    <name evidence="2" type="ORF">R9X50_00383400</name>
</gene>